<accession>A0AA38NX20</accession>
<organism evidence="1 2">
    <name type="scientific">Lentinula raphanica</name>
    <dbReference type="NCBI Taxonomy" id="153919"/>
    <lineage>
        <taxon>Eukaryota</taxon>
        <taxon>Fungi</taxon>
        <taxon>Dikarya</taxon>
        <taxon>Basidiomycota</taxon>
        <taxon>Agaricomycotina</taxon>
        <taxon>Agaricomycetes</taxon>
        <taxon>Agaricomycetidae</taxon>
        <taxon>Agaricales</taxon>
        <taxon>Marasmiineae</taxon>
        <taxon>Omphalotaceae</taxon>
        <taxon>Lentinula</taxon>
    </lineage>
</organism>
<dbReference type="EMBL" id="MU807040">
    <property type="protein sequence ID" value="KAJ3832209.1"/>
    <property type="molecule type" value="Genomic_DNA"/>
</dbReference>
<comment type="caution">
    <text evidence="1">The sequence shown here is derived from an EMBL/GenBank/DDBJ whole genome shotgun (WGS) entry which is preliminary data.</text>
</comment>
<evidence type="ECO:0000313" key="2">
    <source>
        <dbReference type="Proteomes" id="UP001163846"/>
    </source>
</evidence>
<dbReference type="AlphaFoldDB" id="A0AA38NX20"/>
<proteinExistence type="predicted"/>
<name>A0AA38NX20_9AGAR</name>
<dbReference type="Proteomes" id="UP001163846">
    <property type="component" value="Unassembled WGS sequence"/>
</dbReference>
<keyword evidence="2" id="KW-1185">Reference proteome</keyword>
<sequence length="305" mass="35018">MSSSYIPPGFTRTEYRLGRPLHRSNEPDTLGFHPWSEFDIEEVTDSPFRVFRTVSNMELVDYSGGVTFYPAEMSMRYKYRNPHTGDVKILYVRDPQLRWTEIIAGVRSGVVPARYVRDMDENGVFHGPMNDKWFRQMCSQFTVSADHKLMCRGYEVCRDREDFEWKVEFLLPTILGDGYLAFHNPESLVQLVRSRFKIWHLDSFKRALDCLTDFNSPPRPFRSLSFTTNRAPISRSSTPPPPYTNVPLNRVSLLNDAGRTFLLPSSADIVPSVPRPSSLIHNFLNSSVLNTSSLEDVSMDSEDGI</sequence>
<reference evidence="1" key="1">
    <citation type="submission" date="2022-08" db="EMBL/GenBank/DDBJ databases">
        <authorList>
            <consortium name="DOE Joint Genome Institute"/>
            <person name="Min B."/>
            <person name="Riley R."/>
            <person name="Sierra-Patev S."/>
            <person name="Naranjo-Ortiz M."/>
            <person name="Looney B."/>
            <person name="Konkel Z."/>
            <person name="Slot J.C."/>
            <person name="Sakamoto Y."/>
            <person name="Steenwyk J.L."/>
            <person name="Rokas A."/>
            <person name="Carro J."/>
            <person name="Camarero S."/>
            <person name="Ferreira P."/>
            <person name="Molpeceres G."/>
            <person name="Ruiz-Duenas F.J."/>
            <person name="Serrano A."/>
            <person name="Henrissat B."/>
            <person name="Drula E."/>
            <person name="Hughes K.W."/>
            <person name="Mata J.L."/>
            <person name="Ishikawa N.K."/>
            <person name="Vargas-Isla R."/>
            <person name="Ushijima S."/>
            <person name="Smith C.A."/>
            <person name="Ahrendt S."/>
            <person name="Andreopoulos W."/>
            <person name="He G."/>
            <person name="Labutti K."/>
            <person name="Lipzen A."/>
            <person name="Ng V."/>
            <person name="Sandor L."/>
            <person name="Barry K."/>
            <person name="Martinez A.T."/>
            <person name="Xiao Y."/>
            <person name="Gibbons J.G."/>
            <person name="Terashima K."/>
            <person name="Hibbett D.S."/>
            <person name="Grigoriev I.V."/>
        </authorList>
    </citation>
    <scope>NUCLEOTIDE SEQUENCE</scope>
    <source>
        <strain evidence="1">TFB9207</strain>
    </source>
</reference>
<gene>
    <name evidence="1" type="ORF">F5878DRAFT_666778</name>
</gene>
<evidence type="ECO:0000313" key="1">
    <source>
        <dbReference type="EMBL" id="KAJ3832209.1"/>
    </source>
</evidence>
<protein>
    <submittedName>
        <fullName evidence="1">Uncharacterized protein</fullName>
    </submittedName>
</protein>